<accession>A0A8D8ZB53</accession>
<dbReference type="AlphaFoldDB" id="A0A8D8ZB53"/>
<protein>
    <submittedName>
        <fullName evidence="1">Uncharacterized protein</fullName>
    </submittedName>
</protein>
<dbReference type="EMBL" id="HBUF01453353">
    <property type="protein sequence ID" value="CAG6743755.1"/>
    <property type="molecule type" value="Transcribed_RNA"/>
</dbReference>
<proteinExistence type="predicted"/>
<organism evidence="1">
    <name type="scientific">Cacopsylla melanoneura</name>
    <dbReference type="NCBI Taxonomy" id="428564"/>
    <lineage>
        <taxon>Eukaryota</taxon>
        <taxon>Metazoa</taxon>
        <taxon>Ecdysozoa</taxon>
        <taxon>Arthropoda</taxon>
        <taxon>Hexapoda</taxon>
        <taxon>Insecta</taxon>
        <taxon>Pterygota</taxon>
        <taxon>Neoptera</taxon>
        <taxon>Paraneoptera</taxon>
        <taxon>Hemiptera</taxon>
        <taxon>Sternorrhyncha</taxon>
        <taxon>Psylloidea</taxon>
        <taxon>Psyllidae</taxon>
        <taxon>Psyllinae</taxon>
        <taxon>Cacopsylla</taxon>
    </lineage>
</organism>
<evidence type="ECO:0000313" key="1">
    <source>
        <dbReference type="EMBL" id="CAG6743754.1"/>
    </source>
</evidence>
<name>A0A8D8ZB53_9HEMI</name>
<dbReference type="EMBL" id="HBUF01453352">
    <property type="protein sequence ID" value="CAG6743754.1"/>
    <property type="molecule type" value="Transcribed_RNA"/>
</dbReference>
<reference evidence="1" key="1">
    <citation type="submission" date="2021-05" db="EMBL/GenBank/DDBJ databases">
        <authorList>
            <person name="Alioto T."/>
            <person name="Alioto T."/>
            <person name="Gomez Garrido J."/>
        </authorList>
    </citation>
    <scope>NUCLEOTIDE SEQUENCE</scope>
</reference>
<sequence>MLGMTPSCAMNLQANVLVDFLLILLGLQLFSDSIFLEPSWVYYIPVQHLVPFDHLNNFQSCSSPNCRKRSLGASFPDEGIGRNRKPQLRGCKPDLESLDRIIVITMYLGGRVV</sequence>